<feature type="compositionally biased region" description="Basic and acidic residues" evidence="1">
    <location>
        <begin position="41"/>
        <end position="54"/>
    </location>
</feature>
<evidence type="ECO:0000313" key="4">
    <source>
        <dbReference type="Proteomes" id="UP000574390"/>
    </source>
</evidence>
<organism evidence="3 4">
    <name type="scientific">Perkinsus olseni</name>
    <name type="common">Perkinsus atlanticus</name>
    <dbReference type="NCBI Taxonomy" id="32597"/>
    <lineage>
        <taxon>Eukaryota</taxon>
        <taxon>Sar</taxon>
        <taxon>Alveolata</taxon>
        <taxon>Perkinsozoa</taxon>
        <taxon>Perkinsea</taxon>
        <taxon>Perkinsida</taxon>
        <taxon>Perkinsidae</taxon>
        <taxon>Perkinsus</taxon>
    </lineage>
</organism>
<dbReference type="SUPFAM" id="SSF52058">
    <property type="entry name" value="L domain-like"/>
    <property type="match status" value="1"/>
</dbReference>
<dbReference type="Gene3D" id="3.80.10.10">
    <property type="entry name" value="Ribonuclease Inhibitor"/>
    <property type="match status" value="1"/>
</dbReference>
<keyword evidence="2" id="KW-1133">Transmembrane helix</keyword>
<dbReference type="EMBL" id="JABANM010013639">
    <property type="protein sequence ID" value="KAF4734009.1"/>
    <property type="molecule type" value="Genomic_DNA"/>
</dbReference>
<keyword evidence="2" id="KW-0812">Transmembrane</keyword>
<feature type="transmembrane region" description="Helical" evidence="2">
    <location>
        <begin position="278"/>
        <end position="298"/>
    </location>
</feature>
<feature type="transmembrane region" description="Helical" evidence="2">
    <location>
        <begin position="305"/>
        <end position="322"/>
    </location>
</feature>
<dbReference type="Proteomes" id="UP000574390">
    <property type="component" value="Unassembled WGS sequence"/>
</dbReference>
<proteinExistence type="predicted"/>
<keyword evidence="2" id="KW-0472">Membrane</keyword>
<sequence>MQTSAVIPSDPGDAVCSPAEHADEGTLRPDPCQDDGLPGDSRSELHQGHDPEPRKATIEVVEVDNEEASSQLPSTRAARGARRIAARRSSLQNIAIVLVDKYNTAYRIALLLLLILLAFICGIQCYAQFIIAVPPSPDELDTLTPETLTNPKNTRYEIKAVAVIEAIILGSIGLMSLVRAAMVVKTLLMSDKDKLNFSKYRAKTAQESGERSDRTLKERMVNIFMALRGKFEMSGEWFWHGYFTLQILDILLQIIRLVELGGRSVTGEKILVADRTAIMTQATLIMLVLVVGPTTLILNNRVWACLFDVMAAFSFTAAYLIVSGHIAEPDTWPALYFTTFVSFLSSLVPAVLSLDNIVGIDRYLLEIAKNPALTRAPRRSSPGYYLIALTLWAVGIGGFVYVTITQLTADCEQYIPRFDDECLLPVHPILDSNSCDCRMASMYLQGECVQDDMARLSLYNRIEYLRISDRNPTASTTCTDQPQILLDTLSAMEELVVLSMVAVPIEELNLGTLDDLEVLAITATQLATIPDDVHQRLPSIRSFQFELSQIQQLPFDSLKEMRHLEYLGLAGNPICTSTDFPEWTEGIVDCGSESDDACVVESDLAGLAQTLAGYCQKWLSKGSPTQCLPVCRSTFATYSAMDLDGSRTMSIQENTALLQMFGLMPAGVAGTPAFHQCTMKACGKEPADEIPYSVESIFFVFGESNCEECDF</sequence>
<evidence type="ECO:0000313" key="3">
    <source>
        <dbReference type="EMBL" id="KAF4734009.1"/>
    </source>
</evidence>
<evidence type="ECO:0000256" key="1">
    <source>
        <dbReference type="SAM" id="MobiDB-lite"/>
    </source>
</evidence>
<gene>
    <name evidence="3" type="ORF">FOZ62_031325</name>
</gene>
<comment type="caution">
    <text evidence="3">The sequence shown here is derived from an EMBL/GenBank/DDBJ whole genome shotgun (WGS) entry which is preliminary data.</text>
</comment>
<dbReference type="AlphaFoldDB" id="A0A7J6SM29"/>
<protein>
    <submittedName>
        <fullName evidence="3">Uncharacterized protein</fullName>
    </submittedName>
</protein>
<dbReference type="InterPro" id="IPR032675">
    <property type="entry name" value="LRR_dom_sf"/>
</dbReference>
<feature type="region of interest" description="Disordered" evidence="1">
    <location>
        <begin position="1"/>
        <end position="54"/>
    </location>
</feature>
<feature type="transmembrane region" description="Helical" evidence="2">
    <location>
        <begin position="334"/>
        <end position="354"/>
    </location>
</feature>
<evidence type="ECO:0000256" key="2">
    <source>
        <dbReference type="SAM" id="Phobius"/>
    </source>
</evidence>
<reference evidence="3 4" key="1">
    <citation type="submission" date="2020-04" db="EMBL/GenBank/DDBJ databases">
        <title>Perkinsus olseni comparative genomics.</title>
        <authorList>
            <person name="Bogema D.R."/>
        </authorList>
    </citation>
    <scope>NUCLEOTIDE SEQUENCE [LARGE SCALE GENOMIC DNA]</scope>
    <source>
        <strain evidence="3">ATCC PRA-205</strain>
    </source>
</reference>
<feature type="transmembrane region" description="Helical" evidence="2">
    <location>
        <begin position="237"/>
        <end position="258"/>
    </location>
</feature>
<feature type="transmembrane region" description="Helical" evidence="2">
    <location>
        <begin position="160"/>
        <end position="184"/>
    </location>
</feature>
<accession>A0A7J6SM29</accession>
<name>A0A7J6SM29_PEROL</name>
<feature type="transmembrane region" description="Helical" evidence="2">
    <location>
        <begin position="108"/>
        <end position="131"/>
    </location>
</feature>
<feature type="transmembrane region" description="Helical" evidence="2">
    <location>
        <begin position="384"/>
        <end position="404"/>
    </location>
</feature>